<name>A0A164W9X2_9AGAM</name>
<dbReference type="Proteomes" id="UP000076722">
    <property type="component" value="Unassembled WGS sequence"/>
</dbReference>
<gene>
    <name evidence="2" type="ORF">SISNIDRAFT_484395</name>
</gene>
<evidence type="ECO:0000256" key="1">
    <source>
        <dbReference type="SAM" id="MobiDB-lite"/>
    </source>
</evidence>
<keyword evidence="3" id="KW-1185">Reference proteome</keyword>
<evidence type="ECO:0000313" key="2">
    <source>
        <dbReference type="EMBL" id="KZS94869.1"/>
    </source>
</evidence>
<evidence type="ECO:0000313" key="3">
    <source>
        <dbReference type="Proteomes" id="UP000076722"/>
    </source>
</evidence>
<dbReference type="AlphaFoldDB" id="A0A164W9X2"/>
<accession>A0A164W9X2</accession>
<dbReference type="EMBL" id="KV419403">
    <property type="protein sequence ID" value="KZS94869.1"/>
    <property type="molecule type" value="Genomic_DNA"/>
</dbReference>
<protein>
    <submittedName>
        <fullName evidence="2">Uncharacterized protein</fullName>
    </submittedName>
</protein>
<proteinExistence type="predicted"/>
<organism evidence="2 3">
    <name type="scientific">Sistotremastrum niveocremeum HHB9708</name>
    <dbReference type="NCBI Taxonomy" id="1314777"/>
    <lineage>
        <taxon>Eukaryota</taxon>
        <taxon>Fungi</taxon>
        <taxon>Dikarya</taxon>
        <taxon>Basidiomycota</taxon>
        <taxon>Agaricomycotina</taxon>
        <taxon>Agaricomycetes</taxon>
        <taxon>Sistotremastrales</taxon>
        <taxon>Sistotremastraceae</taxon>
        <taxon>Sertulicium</taxon>
        <taxon>Sertulicium niveocremeum</taxon>
    </lineage>
</organism>
<sequence>MKTVNIVDQKMSLKSLRRDSREAGDDASNPRTTDPLGPFTVCASTASLDEYLPRRAATGPQFGNARHRMRDELSDLASTPLTCNFEGRAAAYEVDLRSDSNQLMPGSGILDVESFSNCIDAQGQSQGGSEDGDVDPHDAEDLTPVAAHNIGNFQSATQESSSQARLEGPIQANIGPHRQRPSARVTASDPYYVPDNNRNAAARYRGSVKKGFHSLKRSLIERGTLPESQADSFSRGQILELAALTLCPPRDIC</sequence>
<reference evidence="2 3" key="1">
    <citation type="journal article" date="2016" name="Mol. Biol. Evol.">
        <title>Comparative Genomics of Early-Diverging Mushroom-Forming Fungi Provides Insights into the Origins of Lignocellulose Decay Capabilities.</title>
        <authorList>
            <person name="Nagy L.G."/>
            <person name="Riley R."/>
            <person name="Tritt A."/>
            <person name="Adam C."/>
            <person name="Daum C."/>
            <person name="Floudas D."/>
            <person name="Sun H."/>
            <person name="Yadav J.S."/>
            <person name="Pangilinan J."/>
            <person name="Larsson K.H."/>
            <person name="Matsuura K."/>
            <person name="Barry K."/>
            <person name="Labutti K."/>
            <person name="Kuo R."/>
            <person name="Ohm R.A."/>
            <person name="Bhattacharya S.S."/>
            <person name="Shirouzu T."/>
            <person name="Yoshinaga Y."/>
            <person name="Martin F.M."/>
            <person name="Grigoriev I.V."/>
            <person name="Hibbett D.S."/>
        </authorList>
    </citation>
    <scope>NUCLEOTIDE SEQUENCE [LARGE SCALE GENOMIC DNA]</scope>
    <source>
        <strain evidence="2 3">HHB9708</strain>
    </source>
</reference>
<feature type="region of interest" description="Disordered" evidence="1">
    <location>
        <begin position="120"/>
        <end position="140"/>
    </location>
</feature>
<feature type="region of interest" description="Disordered" evidence="1">
    <location>
        <begin position="1"/>
        <end position="39"/>
    </location>
</feature>